<dbReference type="Proteomes" id="UP000008783">
    <property type="component" value="Unassembled WGS sequence"/>
</dbReference>
<evidence type="ECO:0000313" key="2">
    <source>
        <dbReference type="EMBL" id="EFP92766.2"/>
    </source>
</evidence>
<dbReference type="InParanoid" id="E3L891"/>
<dbReference type="AlphaFoldDB" id="E3L891"/>
<dbReference type="GeneID" id="10539262"/>
<dbReference type="KEGG" id="pgr:PGTG_18650"/>
<dbReference type="VEuPathDB" id="FungiDB:PGTG_18650"/>
<dbReference type="HOGENOM" id="CLU_2050795_0_0_1"/>
<gene>
    <name evidence="2" type="ORF">PGTG_18650</name>
</gene>
<feature type="compositionally biased region" description="Polar residues" evidence="1">
    <location>
        <begin position="110"/>
        <end position="120"/>
    </location>
</feature>
<protein>
    <submittedName>
        <fullName evidence="2">Uncharacterized protein</fullName>
    </submittedName>
</protein>
<reference key="1">
    <citation type="submission" date="2007-01" db="EMBL/GenBank/DDBJ databases">
        <title>The Genome Sequence of Puccinia graminis f. sp. tritici Strain CRL 75-36-700-3.</title>
        <authorList>
            <consortium name="The Broad Institute Genome Sequencing Platform"/>
            <person name="Birren B."/>
            <person name="Lander E."/>
            <person name="Galagan J."/>
            <person name="Nusbaum C."/>
            <person name="Devon K."/>
            <person name="Cuomo C."/>
            <person name="Jaffe D."/>
            <person name="Butler J."/>
            <person name="Alvarez P."/>
            <person name="Gnerre S."/>
            <person name="Grabherr M."/>
            <person name="Mauceli E."/>
            <person name="Brockman W."/>
            <person name="Young S."/>
            <person name="LaButti K."/>
            <person name="Sykes S."/>
            <person name="DeCaprio D."/>
            <person name="Crawford M."/>
            <person name="Koehrsen M."/>
            <person name="Engels R."/>
            <person name="Montgomery P."/>
            <person name="Pearson M."/>
            <person name="Howarth C."/>
            <person name="Larson L."/>
            <person name="White J."/>
            <person name="Zeng Q."/>
            <person name="Kodira C."/>
            <person name="Yandava C."/>
            <person name="Alvarado L."/>
            <person name="O'Leary S."/>
            <person name="Szabo L."/>
            <person name="Dean R."/>
            <person name="Schein J."/>
        </authorList>
    </citation>
    <scope>NUCLEOTIDE SEQUENCE</scope>
    <source>
        <strain>CRL 75-36-700-3</strain>
    </source>
</reference>
<proteinExistence type="predicted"/>
<dbReference type="EMBL" id="DS178372">
    <property type="protein sequence ID" value="EFP92766.2"/>
    <property type="molecule type" value="Genomic_DNA"/>
</dbReference>
<accession>E3L891</accession>
<name>E3L891_PUCGT</name>
<feature type="region of interest" description="Disordered" evidence="1">
    <location>
        <begin position="94"/>
        <end position="120"/>
    </location>
</feature>
<reference evidence="3" key="2">
    <citation type="journal article" date="2011" name="Proc. Natl. Acad. Sci. U.S.A.">
        <title>Obligate biotrophy features unraveled by the genomic analysis of rust fungi.</title>
        <authorList>
            <person name="Duplessis S."/>
            <person name="Cuomo C.A."/>
            <person name="Lin Y.-C."/>
            <person name="Aerts A."/>
            <person name="Tisserant E."/>
            <person name="Veneault-Fourrey C."/>
            <person name="Joly D.L."/>
            <person name="Hacquard S."/>
            <person name="Amselem J."/>
            <person name="Cantarel B.L."/>
            <person name="Chiu R."/>
            <person name="Coutinho P.M."/>
            <person name="Feau N."/>
            <person name="Field M."/>
            <person name="Frey P."/>
            <person name="Gelhaye E."/>
            <person name="Goldberg J."/>
            <person name="Grabherr M.G."/>
            <person name="Kodira C.D."/>
            <person name="Kohler A."/>
            <person name="Kuees U."/>
            <person name="Lindquist E.A."/>
            <person name="Lucas S.M."/>
            <person name="Mago R."/>
            <person name="Mauceli E."/>
            <person name="Morin E."/>
            <person name="Murat C."/>
            <person name="Pangilinan J.L."/>
            <person name="Park R."/>
            <person name="Pearson M."/>
            <person name="Quesneville H."/>
            <person name="Rouhier N."/>
            <person name="Sakthikumar S."/>
            <person name="Salamov A.A."/>
            <person name="Schmutz J."/>
            <person name="Selles B."/>
            <person name="Shapiro H."/>
            <person name="Tanguay P."/>
            <person name="Tuskan G.A."/>
            <person name="Henrissat B."/>
            <person name="Van de Peer Y."/>
            <person name="Rouze P."/>
            <person name="Ellis J.G."/>
            <person name="Dodds P.N."/>
            <person name="Schein J.E."/>
            <person name="Zhong S."/>
            <person name="Hamelin R.C."/>
            <person name="Grigoriev I.V."/>
            <person name="Szabo L.J."/>
            <person name="Martin F."/>
        </authorList>
    </citation>
    <scope>NUCLEOTIDE SEQUENCE [LARGE SCALE GENOMIC DNA]</scope>
    <source>
        <strain evidence="3">CRL 75-36-700-3 / race SCCL</strain>
    </source>
</reference>
<sequence>MLVTSNGSFQVLITAGTTSFQQFQEDILAKCNKRFEDSGGLIRNSMATHSPVFESGQDTNLATLEIVMQNPTTAVKKATKAMYVKSHLLTQEAAQKAGHPNKQVKAATIQLASSTPSMSR</sequence>
<evidence type="ECO:0000256" key="1">
    <source>
        <dbReference type="SAM" id="MobiDB-lite"/>
    </source>
</evidence>
<keyword evidence="3" id="KW-1185">Reference proteome</keyword>
<dbReference type="RefSeq" id="XP_003337185.2">
    <property type="nucleotide sequence ID" value="XM_003337137.2"/>
</dbReference>
<evidence type="ECO:0000313" key="3">
    <source>
        <dbReference type="Proteomes" id="UP000008783"/>
    </source>
</evidence>
<organism evidence="2 3">
    <name type="scientific">Puccinia graminis f. sp. tritici (strain CRL 75-36-700-3 / race SCCL)</name>
    <name type="common">Black stem rust fungus</name>
    <dbReference type="NCBI Taxonomy" id="418459"/>
    <lineage>
        <taxon>Eukaryota</taxon>
        <taxon>Fungi</taxon>
        <taxon>Dikarya</taxon>
        <taxon>Basidiomycota</taxon>
        <taxon>Pucciniomycotina</taxon>
        <taxon>Pucciniomycetes</taxon>
        <taxon>Pucciniales</taxon>
        <taxon>Pucciniaceae</taxon>
        <taxon>Puccinia</taxon>
    </lineage>
</organism>